<dbReference type="RefSeq" id="WP_168801434.1">
    <property type="nucleotide sequence ID" value="NZ_JBHRWO010000020.1"/>
</dbReference>
<proteinExistence type="predicted"/>
<name>A0ABV7Q1R6_9ACTN</name>
<evidence type="ECO:0000313" key="1">
    <source>
        <dbReference type="EMBL" id="MFC3494785.1"/>
    </source>
</evidence>
<accession>A0ABV7Q1R6</accession>
<organism evidence="1 2">
    <name type="scientific">Glycomyces rhizosphaerae</name>
    <dbReference type="NCBI Taxonomy" id="2054422"/>
    <lineage>
        <taxon>Bacteria</taxon>
        <taxon>Bacillati</taxon>
        <taxon>Actinomycetota</taxon>
        <taxon>Actinomycetes</taxon>
        <taxon>Glycomycetales</taxon>
        <taxon>Glycomycetaceae</taxon>
        <taxon>Glycomyces</taxon>
    </lineage>
</organism>
<comment type="caution">
    <text evidence="1">The sequence shown here is derived from an EMBL/GenBank/DDBJ whole genome shotgun (WGS) entry which is preliminary data.</text>
</comment>
<evidence type="ECO:0000313" key="2">
    <source>
        <dbReference type="Proteomes" id="UP001595712"/>
    </source>
</evidence>
<dbReference type="Proteomes" id="UP001595712">
    <property type="component" value="Unassembled WGS sequence"/>
</dbReference>
<reference evidence="2" key="1">
    <citation type="journal article" date="2019" name="Int. J. Syst. Evol. Microbiol.">
        <title>The Global Catalogue of Microorganisms (GCM) 10K type strain sequencing project: providing services to taxonomists for standard genome sequencing and annotation.</title>
        <authorList>
            <consortium name="The Broad Institute Genomics Platform"/>
            <consortium name="The Broad Institute Genome Sequencing Center for Infectious Disease"/>
            <person name="Wu L."/>
            <person name="Ma J."/>
        </authorList>
    </citation>
    <scope>NUCLEOTIDE SEQUENCE [LARGE SCALE GENOMIC DNA]</scope>
    <source>
        <strain evidence="2">CGMCC 4.7396</strain>
    </source>
</reference>
<keyword evidence="2" id="KW-1185">Reference proteome</keyword>
<dbReference type="EMBL" id="JBHRWO010000020">
    <property type="protein sequence ID" value="MFC3494785.1"/>
    <property type="molecule type" value="Genomic_DNA"/>
</dbReference>
<sequence length="55" mass="5923">MAAAWGLPTADGTRTEVALPAFEWAALFNVLTQAERAGVLDADRLRDLIRGYFGG</sequence>
<gene>
    <name evidence="1" type="ORF">ACFO8M_20050</name>
</gene>
<protein>
    <submittedName>
        <fullName evidence="1">Uncharacterized protein</fullName>
    </submittedName>
</protein>